<reference evidence="2" key="1">
    <citation type="journal article" date="2014" name="Int. J. Syst. Evol. Microbiol.">
        <title>Complete genome sequence of Corynebacterium casei LMG S-19264T (=DSM 44701T), isolated from a smear-ripened cheese.</title>
        <authorList>
            <consortium name="US DOE Joint Genome Institute (JGI-PGF)"/>
            <person name="Walter F."/>
            <person name="Albersmeier A."/>
            <person name="Kalinowski J."/>
            <person name="Ruckert C."/>
        </authorList>
    </citation>
    <scope>NUCLEOTIDE SEQUENCE</scope>
    <source>
        <strain evidence="2">JCM 4654</strain>
    </source>
</reference>
<evidence type="ECO:0000256" key="1">
    <source>
        <dbReference type="SAM" id="MobiDB-lite"/>
    </source>
</evidence>
<dbReference type="EMBL" id="BMVF01000040">
    <property type="protein sequence ID" value="GHD97306.1"/>
    <property type="molecule type" value="Genomic_DNA"/>
</dbReference>
<feature type="region of interest" description="Disordered" evidence="1">
    <location>
        <begin position="145"/>
        <end position="166"/>
    </location>
</feature>
<protein>
    <submittedName>
        <fullName evidence="2">Uncharacterized protein</fullName>
    </submittedName>
</protein>
<reference evidence="2" key="2">
    <citation type="submission" date="2020-09" db="EMBL/GenBank/DDBJ databases">
        <authorList>
            <person name="Sun Q."/>
            <person name="Ohkuma M."/>
        </authorList>
    </citation>
    <scope>NUCLEOTIDE SEQUENCE</scope>
    <source>
        <strain evidence="2">JCM 4654</strain>
    </source>
</reference>
<keyword evidence="3" id="KW-1185">Reference proteome</keyword>
<accession>A0A918YBY5</accession>
<evidence type="ECO:0000313" key="2">
    <source>
        <dbReference type="EMBL" id="GHD97306.1"/>
    </source>
</evidence>
<name>A0A918YBY5_9ACTN</name>
<proteinExistence type="predicted"/>
<gene>
    <name evidence="2" type="ORF">GCM10010508_69360</name>
</gene>
<comment type="caution">
    <text evidence="2">The sequence shown here is derived from an EMBL/GenBank/DDBJ whole genome shotgun (WGS) entry which is preliminary data.</text>
</comment>
<dbReference type="AlphaFoldDB" id="A0A918YBY5"/>
<organism evidence="2 3">
    <name type="scientific">Streptomyces naganishii JCM 4654</name>
    <dbReference type="NCBI Taxonomy" id="1306179"/>
    <lineage>
        <taxon>Bacteria</taxon>
        <taxon>Bacillati</taxon>
        <taxon>Actinomycetota</taxon>
        <taxon>Actinomycetes</taxon>
        <taxon>Kitasatosporales</taxon>
        <taxon>Streptomycetaceae</taxon>
        <taxon>Streptomyces</taxon>
    </lineage>
</organism>
<evidence type="ECO:0000313" key="3">
    <source>
        <dbReference type="Proteomes" id="UP000608955"/>
    </source>
</evidence>
<dbReference type="Proteomes" id="UP000608955">
    <property type="component" value="Unassembled WGS sequence"/>
</dbReference>
<sequence length="485" mass="52937">MITGTAAEVTALPGIKIWLGRLLADLNSGRSCLWLLPRKLLEGPDCPAEQLFDELLHELADFVLLPLDDPAAPLALRPLMPAQPPAPTRWSGLAPVLDYDDGLSDLFSVTAPSPAEPEPSAPPAPAEALARLLERLAKELDFTDRTEATGDDTAGDVLARLTGGRSGPAETRPVVVRAWREPVPSAAAHLLRRLVATGKEAGLPPARRPRVLVVASTEDLPTGLPAQLAREDVVVHWWWGATGRLDTATIVALARPPVNSSVDRHHLQEAVTQATITEICGPFLDVAAALAARWKDGRLETLSAALHDVISVFSVPAEAIPPRRAEGTRNPGQRPNESLLPAWNAVAVDSWDGRLRHHPRQDLNHEHVVAARVWLAQNHVLLPLLDDARERFVATVRLRARVPLPRLAEEYGPRRDPDAAPEPPGDLVDTLELGAMWGAYLDGAIALTPRERHRLRTLRDARNLLAHRTPLDGNQLHRLIKELCR</sequence>